<organism evidence="15 16">
    <name type="scientific">Zygosaccharomyces rouxii</name>
    <dbReference type="NCBI Taxonomy" id="4956"/>
    <lineage>
        <taxon>Eukaryota</taxon>
        <taxon>Fungi</taxon>
        <taxon>Dikarya</taxon>
        <taxon>Ascomycota</taxon>
        <taxon>Saccharomycotina</taxon>
        <taxon>Saccharomycetes</taxon>
        <taxon>Saccharomycetales</taxon>
        <taxon>Saccharomycetaceae</taxon>
        <taxon>Zygosaccharomyces</taxon>
    </lineage>
</organism>
<dbReference type="eggNOG" id="KOG2090">
    <property type="taxonomic scope" value="Eukaryota"/>
</dbReference>
<keyword evidence="8 13" id="KW-0378">Hydrolase</keyword>
<dbReference type="InterPro" id="IPR024079">
    <property type="entry name" value="MetalloPept_cat_dom_sf"/>
</dbReference>
<dbReference type="SUPFAM" id="SSF55486">
    <property type="entry name" value="Metalloproteases ('zincins'), catalytic domain"/>
    <property type="match status" value="1"/>
</dbReference>
<dbReference type="GO" id="GO:0006518">
    <property type="term" value="P:peptide metabolic process"/>
    <property type="evidence" value="ECO:0007669"/>
    <property type="project" value="TreeGrafter"/>
</dbReference>
<comment type="cofactor">
    <cofactor evidence="13">
        <name>Zn(2+)</name>
        <dbReference type="ChEBI" id="CHEBI:29105"/>
    </cofactor>
    <text evidence="13">Binds 1 zinc ion.</text>
</comment>
<dbReference type="Gene3D" id="1.10.1370.10">
    <property type="entry name" value="Neurolysin, domain 3"/>
    <property type="match status" value="1"/>
</dbReference>
<evidence type="ECO:0000256" key="1">
    <source>
        <dbReference type="ARBA" id="ARBA00000436"/>
    </source>
</evidence>
<comment type="subcellular location">
    <subcellularLocation>
        <location evidence="2">Mitochondrion matrix</location>
    </subcellularLocation>
</comment>
<sequence length="786" mass="89840">MFKTGILKRNLVANSKRVRLVTTRHLATQVNKLSNSNGQVESLRRTFDDADYWNEANKQNYALASLKGKFLSNIGNIGSSGTQHLETGLFRNPYLTSPDGLRKFSRQSLNQAYELLEDMKNDETPQGLQNYILRLDQLSDTLCRVIDLCEFIRSSHPDSHFVDAAQDCHEEMFEFMNVLNTDVNLCNKLRTVLNTPEVVCKLSSEEVKVGKILLEDFEKSGIYMNPEIREQFIALSQEISIVGQDFINNTDFVRTNYIKVDCETIHNSGINQLILSQLSKDIKGKHYKIPTHGYIAYSVLRACPDEIVRKKLWTAMHSCPDKQIVRLDQLVRLRAVLAFLMGKKSYAEYQLEGKMAKSPEEVTDFIDSLIKVTQPKAKQELGFISDLKRKHMDLPPSETSNLDTLDIVRPWDRDFYHTIYSIQQRRQSPIDDQQISMYFTLGNVMQGLSDLFHQIYGIRLEPVIAQKGETWSPEVRRLNVVSDEEGVIGVVYCDLFERDGKTSNPSHFTVCCSRQIYPKENDLSTIQIGTNKDGTKFQLPIISLVCNFASSVVSFGQSLCLLHISEIETLFHEMGHAMHSMLGRTRLQNLSGTRCATDFVELPSILMEHFARDTRVLRQIGKHCNTGEPVPESLLTNYLQDLQYMQYCETFSQAKMAMLDQRLHGKEIITGMDTLDVVALYQNLERELRVLVDDQSTWCGRFGHLFGYGATYYSYLFDRAIASKVWESLFQEDPFSRAGGQRFKEYVLKWGGAKDPWQCIADVLDQPELSQGGTDAMQFIGRSEEL</sequence>
<evidence type="ECO:0000256" key="4">
    <source>
        <dbReference type="ARBA" id="ARBA00012441"/>
    </source>
</evidence>
<feature type="domain" description="Peptidase M3A/M3B catalytic" evidence="14">
    <location>
        <begin position="300"/>
        <end position="778"/>
    </location>
</feature>
<evidence type="ECO:0000256" key="9">
    <source>
        <dbReference type="ARBA" id="ARBA00022833"/>
    </source>
</evidence>
<dbReference type="GO" id="GO:0006627">
    <property type="term" value="P:protein processing involved in protein targeting to mitochondrion"/>
    <property type="evidence" value="ECO:0007669"/>
    <property type="project" value="TreeGrafter"/>
</dbReference>
<evidence type="ECO:0000256" key="7">
    <source>
        <dbReference type="ARBA" id="ARBA00022723"/>
    </source>
</evidence>
<evidence type="ECO:0000256" key="3">
    <source>
        <dbReference type="ARBA" id="ARBA00006040"/>
    </source>
</evidence>
<dbReference type="Pfam" id="PF01432">
    <property type="entry name" value="Peptidase_M3"/>
    <property type="match status" value="1"/>
</dbReference>
<evidence type="ECO:0000256" key="8">
    <source>
        <dbReference type="ARBA" id="ARBA00022801"/>
    </source>
</evidence>
<gene>
    <name evidence="15" type="ORF">ZYGR_0AD06110</name>
</gene>
<dbReference type="GO" id="GO:0004222">
    <property type="term" value="F:metalloendopeptidase activity"/>
    <property type="evidence" value="ECO:0007669"/>
    <property type="project" value="UniProtKB-EC"/>
</dbReference>
<keyword evidence="11 13" id="KW-0482">Metalloprotease</keyword>
<comment type="catalytic activity">
    <reaction evidence="1">
        <text>Release of an N-terminal octapeptide as second stage of processing of some proteins imported into the mitochondrion.</text>
        <dbReference type="EC" id="3.4.24.59"/>
    </reaction>
</comment>
<dbReference type="EMBL" id="BDGX01000030">
    <property type="protein sequence ID" value="GAV51428.1"/>
    <property type="molecule type" value="Genomic_DNA"/>
</dbReference>
<dbReference type="Gene3D" id="3.40.390.10">
    <property type="entry name" value="Collagenase (Catalytic Domain)"/>
    <property type="match status" value="1"/>
</dbReference>
<accession>A0A1Q3A6Y5</accession>
<evidence type="ECO:0000256" key="2">
    <source>
        <dbReference type="ARBA" id="ARBA00004305"/>
    </source>
</evidence>
<dbReference type="GO" id="GO:0005759">
    <property type="term" value="C:mitochondrial matrix"/>
    <property type="evidence" value="ECO:0007669"/>
    <property type="project" value="UniProtKB-SubCell"/>
</dbReference>
<evidence type="ECO:0000313" key="15">
    <source>
        <dbReference type="EMBL" id="GAV51428.1"/>
    </source>
</evidence>
<dbReference type="PANTHER" id="PTHR11804:SF79">
    <property type="entry name" value="MITOCHONDRIAL INTERMEDIATE PEPTIDASE"/>
    <property type="match status" value="1"/>
</dbReference>
<dbReference type="OrthoDB" id="17530at2759"/>
<evidence type="ECO:0000259" key="14">
    <source>
        <dbReference type="Pfam" id="PF01432"/>
    </source>
</evidence>
<dbReference type="CDD" id="cd06457">
    <property type="entry name" value="M3A_MIP"/>
    <property type="match status" value="1"/>
</dbReference>
<reference evidence="15 16" key="1">
    <citation type="submission" date="2016-08" db="EMBL/GenBank/DDBJ databases">
        <title>Draft genome sequence of allopolyploid Zygosaccharomyces rouxii.</title>
        <authorList>
            <person name="Watanabe J."/>
            <person name="Uehara K."/>
            <person name="Mogi Y."/>
            <person name="Tsukioka Y."/>
        </authorList>
    </citation>
    <scope>NUCLEOTIDE SEQUENCE [LARGE SCALE GENOMIC DNA]</scope>
    <source>
        <strain evidence="15 16">NBRC 110957</strain>
    </source>
</reference>
<evidence type="ECO:0000256" key="11">
    <source>
        <dbReference type="ARBA" id="ARBA00023049"/>
    </source>
</evidence>
<comment type="caution">
    <text evidence="15">The sequence shown here is derived from an EMBL/GenBank/DDBJ whole genome shotgun (WGS) entry which is preliminary data.</text>
</comment>
<dbReference type="GO" id="GO:0046872">
    <property type="term" value="F:metal ion binding"/>
    <property type="evidence" value="ECO:0007669"/>
    <property type="project" value="UniProtKB-UniRule"/>
</dbReference>
<keyword evidence="7 13" id="KW-0479">Metal-binding</keyword>
<comment type="similarity">
    <text evidence="3 13">Belongs to the peptidase M3 family.</text>
</comment>
<keyword evidence="12" id="KW-0496">Mitochondrion</keyword>
<dbReference type="InterPro" id="IPR024077">
    <property type="entry name" value="Neurolysin/TOP_dom2"/>
</dbReference>
<keyword evidence="10" id="KW-0809">Transit peptide</keyword>
<dbReference type="EC" id="3.4.24.59" evidence="4"/>
<dbReference type="InterPro" id="IPR045090">
    <property type="entry name" value="Pept_M3A_M3B"/>
</dbReference>
<evidence type="ECO:0000256" key="6">
    <source>
        <dbReference type="ARBA" id="ARBA00022670"/>
    </source>
</evidence>
<evidence type="ECO:0000256" key="5">
    <source>
        <dbReference type="ARBA" id="ARBA00018046"/>
    </source>
</evidence>
<evidence type="ECO:0000256" key="10">
    <source>
        <dbReference type="ARBA" id="ARBA00022946"/>
    </source>
</evidence>
<evidence type="ECO:0000313" key="16">
    <source>
        <dbReference type="Proteomes" id="UP000187013"/>
    </source>
</evidence>
<keyword evidence="6 13" id="KW-0645">Protease</keyword>
<dbReference type="InterPro" id="IPR001567">
    <property type="entry name" value="Pept_M3A_M3B_dom"/>
</dbReference>
<dbReference type="Proteomes" id="UP000187013">
    <property type="component" value="Unassembled WGS sequence"/>
</dbReference>
<keyword evidence="9 13" id="KW-0862">Zinc</keyword>
<dbReference type="PANTHER" id="PTHR11804">
    <property type="entry name" value="PROTEASE M3 THIMET OLIGOPEPTIDASE-RELATED"/>
    <property type="match status" value="1"/>
</dbReference>
<evidence type="ECO:0000256" key="12">
    <source>
        <dbReference type="ARBA" id="ARBA00023128"/>
    </source>
</evidence>
<protein>
    <recommendedName>
        <fullName evidence="5">Mitochondrial intermediate peptidase</fullName>
        <ecNumber evidence="4">3.4.24.59</ecNumber>
    </recommendedName>
</protein>
<name>A0A1Q3A6Y5_ZYGRO</name>
<dbReference type="InterPro" id="IPR033851">
    <property type="entry name" value="M3A_MIP"/>
</dbReference>
<evidence type="ECO:0000256" key="13">
    <source>
        <dbReference type="RuleBase" id="RU003435"/>
    </source>
</evidence>
<dbReference type="AlphaFoldDB" id="A0A1Q3A6Y5"/>
<proteinExistence type="inferred from homology"/>